<accession>A0A9P4I8X9</accession>
<proteinExistence type="predicted"/>
<protein>
    <submittedName>
        <fullName evidence="2">Uncharacterized protein</fullName>
    </submittedName>
</protein>
<name>A0A9P4I8X9_9PEZI</name>
<feature type="region of interest" description="Disordered" evidence="1">
    <location>
        <begin position="242"/>
        <end position="281"/>
    </location>
</feature>
<dbReference type="Proteomes" id="UP000799772">
    <property type="component" value="Unassembled WGS sequence"/>
</dbReference>
<dbReference type="EMBL" id="ML978132">
    <property type="protein sequence ID" value="KAF2095063.1"/>
    <property type="molecule type" value="Genomic_DNA"/>
</dbReference>
<organism evidence="2 3">
    <name type="scientific">Rhizodiscina lignyota</name>
    <dbReference type="NCBI Taxonomy" id="1504668"/>
    <lineage>
        <taxon>Eukaryota</taxon>
        <taxon>Fungi</taxon>
        <taxon>Dikarya</taxon>
        <taxon>Ascomycota</taxon>
        <taxon>Pezizomycotina</taxon>
        <taxon>Dothideomycetes</taxon>
        <taxon>Pleosporomycetidae</taxon>
        <taxon>Aulographales</taxon>
        <taxon>Rhizodiscinaceae</taxon>
        <taxon>Rhizodiscina</taxon>
    </lineage>
</organism>
<sequence length="571" mass="64058">MSEGSASDPSTDIDDSFMSNSAEALHRKAIGALNLDSTVVHSADLAATITEGSETTSSQQEDIEIEDWHIIEADKTSSQQQSKAQQFTDRSNSNVPDADASLVSPTVVDTVKKGLPTVPGDPDISNHKECERAKRVAEDVLTSEPKRACTEDSPQSELRPFRCIPIFPGARVGDVVVILSKEQLKLQYRVDRSRLEAMSVGFMNLLTDAGKQYPSSDKDVKFLLELSDPKSAEFPALVPKQVSEYEPPTRDEEAAEDGADSNPKAQKIKVESGVSNTATRQEQDRQDLRYVYAAYNVLFCTAHQQKPKFEKYAKPRDFLQPAEKIIAIAMIYDMENFVRPHVAAILHTFHQELYVAVKDNAPRWLNLAISLEDYSVFTEATVHLVGAYPRYAQSWERCALPVTIQETIAKKAKVLQYEIHMVNSDLFLNTLTTDSGSNAHFVTVGGDHEAWMAVAVWNDWFRATLRKILLPINNAGYNRDRAIRYDPLEVGRIYRTLRRGGDAYLPSNPTIQQLAFDRTWDEFDRDLKMLKGYARRVAADLAKNRLIIDPGNHDLGYLTCAEINLDDAPWE</sequence>
<evidence type="ECO:0000256" key="1">
    <source>
        <dbReference type="SAM" id="MobiDB-lite"/>
    </source>
</evidence>
<keyword evidence="3" id="KW-1185">Reference proteome</keyword>
<gene>
    <name evidence="2" type="ORF">NA57DRAFT_79552</name>
</gene>
<feature type="region of interest" description="Disordered" evidence="1">
    <location>
        <begin position="75"/>
        <end position="100"/>
    </location>
</feature>
<dbReference type="PANTHER" id="PTHR38119">
    <property type="entry name" value="BTB DOMAIN-CONTAINING PROTEIN-RELATED"/>
    <property type="match status" value="1"/>
</dbReference>
<comment type="caution">
    <text evidence="2">The sequence shown here is derived from an EMBL/GenBank/DDBJ whole genome shotgun (WGS) entry which is preliminary data.</text>
</comment>
<evidence type="ECO:0000313" key="3">
    <source>
        <dbReference type="Proteomes" id="UP000799772"/>
    </source>
</evidence>
<evidence type="ECO:0000313" key="2">
    <source>
        <dbReference type="EMBL" id="KAF2095063.1"/>
    </source>
</evidence>
<reference evidence="2" key="1">
    <citation type="journal article" date="2020" name="Stud. Mycol.">
        <title>101 Dothideomycetes genomes: a test case for predicting lifestyles and emergence of pathogens.</title>
        <authorList>
            <person name="Haridas S."/>
            <person name="Albert R."/>
            <person name="Binder M."/>
            <person name="Bloem J."/>
            <person name="Labutti K."/>
            <person name="Salamov A."/>
            <person name="Andreopoulos B."/>
            <person name="Baker S."/>
            <person name="Barry K."/>
            <person name="Bills G."/>
            <person name="Bluhm B."/>
            <person name="Cannon C."/>
            <person name="Castanera R."/>
            <person name="Culley D."/>
            <person name="Daum C."/>
            <person name="Ezra D."/>
            <person name="Gonzalez J."/>
            <person name="Henrissat B."/>
            <person name="Kuo A."/>
            <person name="Liang C."/>
            <person name="Lipzen A."/>
            <person name="Lutzoni F."/>
            <person name="Magnuson J."/>
            <person name="Mondo S."/>
            <person name="Nolan M."/>
            <person name="Ohm R."/>
            <person name="Pangilinan J."/>
            <person name="Park H.-J."/>
            <person name="Ramirez L."/>
            <person name="Alfaro M."/>
            <person name="Sun H."/>
            <person name="Tritt A."/>
            <person name="Yoshinaga Y."/>
            <person name="Zwiers L.-H."/>
            <person name="Turgeon B."/>
            <person name="Goodwin S."/>
            <person name="Spatafora J."/>
            <person name="Crous P."/>
            <person name="Grigoriev I."/>
        </authorList>
    </citation>
    <scope>NUCLEOTIDE SEQUENCE</scope>
    <source>
        <strain evidence="2">CBS 133067</strain>
    </source>
</reference>
<feature type="compositionally biased region" description="Low complexity" evidence="1">
    <location>
        <begin position="77"/>
        <end position="86"/>
    </location>
</feature>
<dbReference type="PANTHER" id="PTHR38119:SF1">
    <property type="entry name" value="BTB DOMAIN-CONTAINING PROTEIN"/>
    <property type="match status" value="1"/>
</dbReference>
<dbReference type="AlphaFoldDB" id="A0A9P4I8X9"/>
<dbReference type="OrthoDB" id="5280838at2759"/>